<dbReference type="Gene3D" id="3.40.50.300">
    <property type="entry name" value="P-loop containing nucleotide triphosphate hydrolases"/>
    <property type="match status" value="1"/>
</dbReference>
<dbReference type="CDD" id="cd18793">
    <property type="entry name" value="SF2_C_SNF"/>
    <property type="match status" value="1"/>
</dbReference>
<evidence type="ECO:0000313" key="8">
    <source>
        <dbReference type="EMBL" id="SFP78970.1"/>
    </source>
</evidence>
<dbReference type="AlphaFoldDB" id="A0A1I5T7F4"/>
<keyword evidence="9" id="KW-1185">Reference proteome</keyword>
<keyword evidence="4" id="KW-0067">ATP-binding</keyword>
<reference evidence="9" key="1">
    <citation type="submission" date="2016-10" db="EMBL/GenBank/DDBJ databases">
        <authorList>
            <person name="Varghese N."/>
            <person name="Submissions S."/>
        </authorList>
    </citation>
    <scope>NUCLEOTIDE SEQUENCE [LARGE SCALE GENOMIC DNA]</scope>
    <source>
        <strain evidence="9">CGMCC 1.10329</strain>
    </source>
</reference>
<proteinExistence type="predicted"/>
<dbReference type="InterPro" id="IPR000330">
    <property type="entry name" value="SNF2_N"/>
</dbReference>
<dbReference type="SUPFAM" id="SSF52540">
    <property type="entry name" value="P-loop containing nucleoside triphosphate hydrolases"/>
    <property type="match status" value="2"/>
</dbReference>
<evidence type="ECO:0000313" key="9">
    <source>
        <dbReference type="Proteomes" id="UP000183769"/>
    </source>
</evidence>
<feature type="domain" description="Helicase ATP-binding" evidence="6">
    <location>
        <begin position="121"/>
        <end position="294"/>
    </location>
</feature>
<dbReference type="SMART" id="SM00490">
    <property type="entry name" value="HELICc"/>
    <property type="match status" value="1"/>
</dbReference>
<dbReference type="Pfam" id="PF00271">
    <property type="entry name" value="Helicase_C"/>
    <property type="match status" value="1"/>
</dbReference>
<name>A0A1I5T7F4_9EURY</name>
<dbReference type="GO" id="GO:0004386">
    <property type="term" value="F:helicase activity"/>
    <property type="evidence" value="ECO:0007669"/>
    <property type="project" value="UniProtKB-KW"/>
</dbReference>
<dbReference type="Pfam" id="PF00176">
    <property type="entry name" value="SNF2-rel_dom"/>
    <property type="match status" value="1"/>
</dbReference>
<dbReference type="InterPro" id="IPR027417">
    <property type="entry name" value="P-loop_NTPase"/>
</dbReference>
<dbReference type="PROSITE" id="PS51192">
    <property type="entry name" value="HELICASE_ATP_BIND_1"/>
    <property type="match status" value="1"/>
</dbReference>
<dbReference type="GO" id="GO:0005524">
    <property type="term" value="F:ATP binding"/>
    <property type="evidence" value="ECO:0007669"/>
    <property type="project" value="UniProtKB-KW"/>
</dbReference>
<dbReference type="GO" id="GO:0016787">
    <property type="term" value="F:hydrolase activity"/>
    <property type="evidence" value="ECO:0007669"/>
    <property type="project" value="UniProtKB-KW"/>
</dbReference>
<evidence type="ECO:0000256" key="4">
    <source>
        <dbReference type="ARBA" id="ARBA00022840"/>
    </source>
</evidence>
<gene>
    <name evidence="8" type="ORF">SAMN05216277_10859</name>
</gene>
<keyword evidence="5" id="KW-0175">Coiled coil</keyword>
<dbReference type="Proteomes" id="UP000183769">
    <property type="component" value="Unassembled WGS sequence"/>
</dbReference>
<dbReference type="InterPro" id="IPR057342">
    <property type="entry name" value="DEXDc_RapA"/>
</dbReference>
<sequence length="972" mass="111393">MTNSTQFSPGQRVILNGAPAEVIKTQTVGEIEYLRAYIDGEGAKTVCLDDVEIQPHRSGIEELSNQRIDDLHPDHDAVSAQWFDLHTQATKLKLAHEQGQLLSISNSLVRLEPYQLDAVNWVMQKLRQRALIGDDVGLGKTIEAGLILKELAARNRADRVLFVVPAHLQKKWIRDMDRFFDVDLTVADRAWVEGERRRLGEEANIWNQDQQQLVTSMAFLRQDEFRPALRDAFWDVVVVDEAHKTAKRGESPSKTANMVDTVTGNSDSLLLLSATPHDGKGEAFRSLVEYIDPFLVAENRELSQETVDRVMIRRGKTDIYDEDGERVFPDREVNSVSVSMTHDERQFYRAVTDYVKNVYNRSEKLNEPAVGFAMALMQKRLVSSVGAIHATLRRRLDDLLGEEAETDGLSEEARAYLDGEDLDEDDKQHAEDEIAGLTVTSTDEQLQEEIDTLRDLVSLAEDLPVDSKAQKVRRFISQLLEEQPDEKLLLFTEYRDTLDYLLEFVQDEPWADEILVIHGDVDKEERARIEDEFNHGQSRLLFATDAASEGIDLQHSCHIMANYELPWNPNRLEQRIGRIHRYGQEEEVKVWNFLFDDTRESEIFEMLQTKVEEIRSQLGNTADVLGILDDIDVDSLIMESIENDEPPSATKEELEEMIEERQRTLEEWYERSLVDTSTFDAESRRQIQEVVDESEDVYGSEGDIREFFERAVEAFGGEFEKRGTNLYQAELPDGINSPGQDATFGPFTFDRDFAMDHEDITYLAPDTDVLRRLMARVLDDERGEVGLKLLPFVDTPGITYNYRVAFEDGTGDVIREETIPVFVDAAQGDAQQALGERVVEGDSVAAKPDIDDLRTVLDAQSNLRTAADRYVSVRINEIKKHLQEKRHEETARELDNLEEYAQAERERIESFIEEYERKSDAGSDMDIAIRGQQERLEQLEERIETRRSELERREQVISLAPEVENYCLTFPL</sequence>
<dbReference type="GO" id="GO:0140097">
    <property type="term" value="F:catalytic activity, acting on DNA"/>
    <property type="evidence" value="ECO:0007669"/>
    <property type="project" value="UniProtKB-ARBA"/>
</dbReference>
<evidence type="ECO:0000256" key="1">
    <source>
        <dbReference type="ARBA" id="ARBA00022741"/>
    </source>
</evidence>
<dbReference type="EMBL" id="FOXI01000008">
    <property type="protein sequence ID" value="SFP78970.1"/>
    <property type="molecule type" value="Genomic_DNA"/>
</dbReference>
<dbReference type="CDD" id="cd18011">
    <property type="entry name" value="DEXDc_RapA"/>
    <property type="match status" value="1"/>
</dbReference>
<dbReference type="OrthoDB" id="6396at2157"/>
<dbReference type="InterPro" id="IPR049730">
    <property type="entry name" value="SNF2/RAD54-like_C"/>
</dbReference>
<dbReference type="SMART" id="SM00487">
    <property type="entry name" value="DEXDc"/>
    <property type="match status" value="1"/>
</dbReference>
<evidence type="ECO:0000256" key="5">
    <source>
        <dbReference type="SAM" id="Coils"/>
    </source>
</evidence>
<evidence type="ECO:0000256" key="2">
    <source>
        <dbReference type="ARBA" id="ARBA00022801"/>
    </source>
</evidence>
<keyword evidence="2" id="KW-0378">Hydrolase</keyword>
<dbReference type="RefSeq" id="WP_074878693.1">
    <property type="nucleotide sequence ID" value="NZ_FOXI01000008.1"/>
</dbReference>
<protein>
    <submittedName>
        <fullName evidence="8">SNF2 family N-terminal domain-containing protein</fullName>
    </submittedName>
</protein>
<dbReference type="InterPro" id="IPR038718">
    <property type="entry name" value="SNF2-like_sf"/>
</dbReference>
<dbReference type="InterPro" id="IPR014001">
    <property type="entry name" value="Helicase_ATP-bd"/>
</dbReference>
<dbReference type="InterPro" id="IPR001650">
    <property type="entry name" value="Helicase_C-like"/>
</dbReference>
<accession>A0A1I5T7F4</accession>
<dbReference type="PANTHER" id="PTHR45766:SF6">
    <property type="entry name" value="SWI_SNF-RELATED MATRIX-ASSOCIATED ACTIN-DEPENDENT REGULATOR OF CHROMATIN SUBFAMILY A-LIKE PROTEIN 1"/>
    <property type="match status" value="1"/>
</dbReference>
<feature type="domain" description="Helicase C-terminal" evidence="7">
    <location>
        <begin position="471"/>
        <end position="622"/>
    </location>
</feature>
<keyword evidence="1" id="KW-0547">Nucleotide-binding</keyword>
<keyword evidence="3" id="KW-0347">Helicase</keyword>
<dbReference type="PROSITE" id="PS51194">
    <property type="entry name" value="HELICASE_CTER"/>
    <property type="match status" value="1"/>
</dbReference>
<feature type="coiled-coil region" evidence="5">
    <location>
        <begin position="880"/>
        <end position="956"/>
    </location>
</feature>
<evidence type="ECO:0000259" key="7">
    <source>
        <dbReference type="PROSITE" id="PS51194"/>
    </source>
</evidence>
<organism evidence="8 9">
    <name type="scientific">Halolamina pelagica</name>
    <dbReference type="NCBI Taxonomy" id="699431"/>
    <lineage>
        <taxon>Archaea</taxon>
        <taxon>Methanobacteriati</taxon>
        <taxon>Methanobacteriota</taxon>
        <taxon>Stenosarchaea group</taxon>
        <taxon>Halobacteria</taxon>
        <taxon>Halobacteriales</taxon>
        <taxon>Haloferacaceae</taxon>
    </lineage>
</organism>
<evidence type="ECO:0000259" key="6">
    <source>
        <dbReference type="PROSITE" id="PS51192"/>
    </source>
</evidence>
<evidence type="ECO:0000256" key="3">
    <source>
        <dbReference type="ARBA" id="ARBA00022806"/>
    </source>
</evidence>
<dbReference type="PANTHER" id="PTHR45766">
    <property type="entry name" value="DNA ANNEALING HELICASE AND ENDONUCLEASE ZRANB3 FAMILY MEMBER"/>
    <property type="match status" value="1"/>
</dbReference>
<dbReference type="Gene3D" id="3.40.50.10810">
    <property type="entry name" value="Tandem AAA-ATPase domain"/>
    <property type="match status" value="1"/>
</dbReference>